<sequence>MKKKWILSLVVISILHSSLFTPHVNAQELTLEACKQMARNNYPSIRQYGLIEQSRDLTLSNAAKAWLPGVSVTGFGGAMTDVLDASPLGEMKNGVYGASLTVNQVIYDGGAIGAQKRVARAKSQVEEAQMDVQLYNINERVEQLFFGILMIDEQMKQVALLQDNLSLSEKTVNSLMRNGLATQGDLEQVQVNQVQAEQKLVNLKTMRKAYERMLGCFIKAPLLSPEERTPLLSPEGEDLKIVKPDLTVVSITSSPRGGREGALEGALEGARPELHLFASQENMLTAQRKALDTRLMPTVSAFGMASYHNKIMPIMKDRNLMAGVMLKWNIGALYTRKNDIASLENQRQQIDVQRQTFLFNNNLQQQQSNGQIESLREQMALDDKAVSLRESILEKARKKVELGTETVNELLRDVNAVSEARQQKAIHEIQLLQEINKLNTVKGL</sequence>
<feature type="chain" id="PRO_5005202895" evidence="9">
    <location>
        <begin position="27"/>
        <end position="444"/>
    </location>
</feature>
<comment type="subcellular location">
    <subcellularLocation>
        <location evidence="1">Cell outer membrane</location>
    </subcellularLocation>
</comment>
<organism evidence="10">
    <name type="scientific">uncultured bacterium fosmid pJB69A5</name>
    <dbReference type="NCBI Taxonomy" id="1478067"/>
    <lineage>
        <taxon>Bacteria</taxon>
        <taxon>environmental samples</taxon>
    </lineage>
</organism>
<dbReference type="InterPro" id="IPR051906">
    <property type="entry name" value="TolC-like"/>
</dbReference>
<keyword evidence="8" id="KW-0175">Coiled coil</keyword>
<keyword evidence="9" id="KW-0732">Signal</keyword>
<dbReference type="GO" id="GO:0009279">
    <property type="term" value="C:cell outer membrane"/>
    <property type="evidence" value="ECO:0007669"/>
    <property type="project" value="UniProtKB-SubCell"/>
</dbReference>
<keyword evidence="4" id="KW-1134">Transmembrane beta strand</keyword>
<feature type="coiled-coil region" evidence="8">
    <location>
        <begin position="111"/>
        <end position="138"/>
    </location>
</feature>
<dbReference type="GO" id="GO:0015562">
    <property type="term" value="F:efflux transmembrane transporter activity"/>
    <property type="evidence" value="ECO:0007669"/>
    <property type="project" value="InterPro"/>
</dbReference>
<comment type="similarity">
    <text evidence="2">Belongs to the outer membrane factor (OMF) (TC 1.B.17) family.</text>
</comment>
<protein>
    <submittedName>
        <fullName evidence="10">Putative transporter</fullName>
    </submittedName>
</protein>
<keyword evidence="3" id="KW-0813">Transport</keyword>
<evidence type="ECO:0000256" key="2">
    <source>
        <dbReference type="ARBA" id="ARBA00007613"/>
    </source>
</evidence>
<evidence type="ECO:0000313" key="10">
    <source>
        <dbReference type="EMBL" id="AIF26597.1"/>
    </source>
</evidence>
<dbReference type="GO" id="GO:0015288">
    <property type="term" value="F:porin activity"/>
    <property type="evidence" value="ECO:0007669"/>
    <property type="project" value="TreeGrafter"/>
</dbReference>
<keyword evidence="5" id="KW-0812">Transmembrane</keyword>
<keyword evidence="7" id="KW-0998">Cell outer membrane</keyword>
<evidence type="ECO:0000256" key="9">
    <source>
        <dbReference type="SAM" id="SignalP"/>
    </source>
</evidence>
<keyword evidence="6" id="KW-0472">Membrane</keyword>
<evidence type="ECO:0000256" key="6">
    <source>
        <dbReference type="ARBA" id="ARBA00023136"/>
    </source>
</evidence>
<feature type="coiled-coil region" evidence="8">
    <location>
        <begin position="186"/>
        <end position="213"/>
    </location>
</feature>
<dbReference type="SUPFAM" id="SSF56954">
    <property type="entry name" value="Outer membrane efflux proteins (OEP)"/>
    <property type="match status" value="1"/>
</dbReference>
<accession>A0A0H3UAI5</accession>
<dbReference type="Gene3D" id="1.20.1600.10">
    <property type="entry name" value="Outer membrane efflux proteins (OEP)"/>
    <property type="match status" value="1"/>
</dbReference>
<reference evidence="10" key="1">
    <citation type="submission" date="2013-08" db="EMBL/GenBank/DDBJ databases">
        <title>Comparison of modified E. coli strains.</title>
        <authorList>
            <person name="Juergensen J."/>
            <person name="Bonge A."/>
            <person name="Streit W.R."/>
        </authorList>
    </citation>
    <scope>NUCLEOTIDE SEQUENCE</scope>
</reference>
<dbReference type="Pfam" id="PF02321">
    <property type="entry name" value="OEP"/>
    <property type="match status" value="1"/>
</dbReference>
<dbReference type="InterPro" id="IPR003423">
    <property type="entry name" value="OMP_efflux"/>
</dbReference>
<dbReference type="PANTHER" id="PTHR30026:SF20">
    <property type="entry name" value="OUTER MEMBRANE PROTEIN TOLC"/>
    <property type="match status" value="1"/>
</dbReference>
<dbReference type="GO" id="GO:1990281">
    <property type="term" value="C:efflux pump complex"/>
    <property type="evidence" value="ECO:0007669"/>
    <property type="project" value="TreeGrafter"/>
</dbReference>
<proteinExistence type="inferred from homology"/>
<evidence type="ECO:0000256" key="3">
    <source>
        <dbReference type="ARBA" id="ARBA00022448"/>
    </source>
</evidence>
<dbReference type="AlphaFoldDB" id="A0A0H3UAI5"/>
<evidence type="ECO:0000256" key="1">
    <source>
        <dbReference type="ARBA" id="ARBA00004442"/>
    </source>
</evidence>
<name>A0A0H3UAI5_9BACT</name>
<feature type="signal peptide" evidence="9">
    <location>
        <begin position="1"/>
        <end position="26"/>
    </location>
</feature>
<evidence type="ECO:0000256" key="5">
    <source>
        <dbReference type="ARBA" id="ARBA00022692"/>
    </source>
</evidence>
<evidence type="ECO:0000256" key="8">
    <source>
        <dbReference type="SAM" id="Coils"/>
    </source>
</evidence>
<dbReference type="PANTHER" id="PTHR30026">
    <property type="entry name" value="OUTER MEMBRANE PROTEIN TOLC"/>
    <property type="match status" value="1"/>
</dbReference>
<evidence type="ECO:0000256" key="7">
    <source>
        <dbReference type="ARBA" id="ARBA00023237"/>
    </source>
</evidence>
<dbReference type="EMBL" id="KF540239">
    <property type="protein sequence ID" value="AIF26597.1"/>
    <property type="molecule type" value="Genomic_DNA"/>
</dbReference>
<evidence type="ECO:0000256" key="4">
    <source>
        <dbReference type="ARBA" id="ARBA00022452"/>
    </source>
</evidence>